<dbReference type="InterPro" id="IPR044068">
    <property type="entry name" value="CB"/>
</dbReference>
<dbReference type="STRING" id="1385513.N780_10275"/>
<comment type="caution">
    <text evidence="8">The sequence shown here is derived from an EMBL/GenBank/DDBJ whole genome shotgun (WGS) entry which is preliminary data.</text>
</comment>
<dbReference type="Gene3D" id="1.10.150.130">
    <property type="match status" value="1"/>
</dbReference>
<dbReference type="AlphaFoldDB" id="A0A0A2UT27"/>
<evidence type="ECO:0000256" key="1">
    <source>
        <dbReference type="ARBA" id="ARBA00008857"/>
    </source>
</evidence>
<dbReference type="InterPro" id="IPR004107">
    <property type="entry name" value="Integrase_SAM-like_N"/>
</dbReference>
<name>A0A0A2UT27_9BACI</name>
<dbReference type="Pfam" id="PF14659">
    <property type="entry name" value="Phage_int_SAM_3"/>
    <property type="match status" value="1"/>
</dbReference>
<keyword evidence="4" id="KW-0233">DNA recombination</keyword>
<reference evidence="8 9" key="1">
    <citation type="submission" date="2013-08" db="EMBL/GenBank/DDBJ databases">
        <title>Genome of Pontibacillus chungwhensis.</title>
        <authorList>
            <person name="Wang Q."/>
            <person name="Wang G."/>
        </authorList>
    </citation>
    <scope>NUCLEOTIDE SEQUENCE [LARGE SCALE GENOMIC DNA]</scope>
    <source>
        <strain evidence="8 9">BH030062</strain>
    </source>
</reference>
<dbReference type="GO" id="GO:0003677">
    <property type="term" value="F:DNA binding"/>
    <property type="evidence" value="ECO:0007669"/>
    <property type="project" value="UniProtKB-UniRule"/>
</dbReference>
<dbReference type="InterPro" id="IPR002104">
    <property type="entry name" value="Integrase_catalytic"/>
</dbReference>
<organism evidence="8 9">
    <name type="scientific">Pontibacillus chungwhensis BH030062</name>
    <dbReference type="NCBI Taxonomy" id="1385513"/>
    <lineage>
        <taxon>Bacteria</taxon>
        <taxon>Bacillati</taxon>
        <taxon>Bacillota</taxon>
        <taxon>Bacilli</taxon>
        <taxon>Bacillales</taxon>
        <taxon>Bacillaceae</taxon>
        <taxon>Pontibacillus</taxon>
    </lineage>
</organism>
<dbReference type="GO" id="GO:0006310">
    <property type="term" value="P:DNA recombination"/>
    <property type="evidence" value="ECO:0007669"/>
    <property type="project" value="UniProtKB-KW"/>
</dbReference>
<dbReference type="CDD" id="cd01189">
    <property type="entry name" value="INT_ICEBs1_C_like"/>
    <property type="match status" value="1"/>
</dbReference>
<proteinExistence type="inferred from homology"/>
<dbReference type="Pfam" id="PF00589">
    <property type="entry name" value="Phage_integrase"/>
    <property type="match status" value="1"/>
</dbReference>
<evidence type="ECO:0000259" key="7">
    <source>
        <dbReference type="PROSITE" id="PS51900"/>
    </source>
</evidence>
<dbReference type="InterPro" id="IPR028259">
    <property type="entry name" value="AP2-like_int_N"/>
</dbReference>
<comment type="similarity">
    <text evidence="1">Belongs to the 'phage' integrase family.</text>
</comment>
<dbReference type="OrthoDB" id="9803188at2"/>
<dbReference type="Pfam" id="PF14657">
    <property type="entry name" value="Arm-DNA-bind_4"/>
    <property type="match status" value="1"/>
</dbReference>
<dbReference type="Gene3D" id="1.10.443.10">
    <property type="entry name" value="Intergrase catalytic core"/>
    <property type="match status" value="1"/>
</dbReference>
<keyword evidence="2" id="KW-0229">DNA integration</keyword>
<gene>
    <name evidence="8" type="ORF">N780_10275</name>
</gene>
<dbReference type="RefSeq" id="WP_036787887.1">
    <property type="nucleotide sequence ID" value="NZ_AVBG01000026.1"/>
</dbReference>
<dbReference type="eggNOG" id="COG0582">
    <property type="taxonomic scope" value="Bacteria"/>
</dbReference>
<feature type="domain" description="Core-binding (CB)" evidence="7">
    <location>
        <begin position="65"/>
        <end position="147"/>
    </location>
</feature>
<dbReference type="EMBL" id="AVBG01000026">
    <property type="protein sequence ID" value="KGP89661.1"/>
    <property type="molecule type" value="Genomic_DNA"/>
</dbReference>
<evidence type="ECO:0000313" key="8">
    <source>
        <dbReference type="EMBL" id="KGP89661.1"/>
    </source>
</evidence>
<dbReference type="InterPro" id="IPR013762">
    <property type="entry name" value="Integrase-like_cat_sf"/>
</dbReference>
<dbReference type="InterPro" id="IPR050090">
    <property type="entry name" value="Tyrosine_recombinase_XerCD"/>
</dbReference>
<accession>A0A0A2UT27</accession>
<evidence type="ECO:0000256" key="4">
    <source>
        <dbReference type="ARBA" id="ARBA00023172"/>
    </source>
</evidence>
<dbReference type="PANTHER" id="PTHR30349:SF64">
    <property type="entry name" value="PROPHAGE INTEGRASE INTD-RELATED"/>
    <property type="match status" value="1"/>
</dbReference>
<sequence length="373" mass="42771">MKGSIKKNKKTGKWDFVIDIGKDSLTGNRKQKKRRGFKTRKEAERALNTLLHELNEGTFIEPSKQTYGKYLDTWMSSKRHDLSLQTYKLYTSYISSHINPILGKLKLSDLNTYHIQHFVNELRGKGLSDSTVKRIFNVVNTSLNNAKKLEMIKKNPANNLEKPKVNTKDIAIWDHDEISLFLKTAKKSPYYIVFLLSITTGMRQGELLGLRFKDVDFENKCLYIRQTLNHDGSGFKEGAKSKAGYRSVGVDSTTLSALEIQRVNNNTNKLKHAGEYEDYDLVACTKKGRSINPRNLIRTFYNLTSKANLPKIRFHDLRHTHASLMLQQGENVKIISERLGHSSVKVTLDIYSHVLPNMQNEASDRFAQKLFNT</sequence>
<evidence type="ECO:0000259" key="6">
    <source>
        <dbReference type="PROSITE" id="PS51898"/>
    </source>
</evidence>
<protein>
    <submittedName>
        <fullName evidence="8">Integrase</fullName>
    </submittedName>
</protein>
<evidence type="ECO:0000256" key="3">
    <source>
        <dbReference type="ARBA" id="ARBA00023125"/>
    </source>
</evidence>
<dbReference type="InterPro" id="IPR010998">
    <property type="entry name" value="Integrase_recombinase_N"/>
</dbReference>
<feature type="domain" description="Tyr recombinase" evidence="6">
    <location>
        <begin position="168"/>
        <end position="364"/>
    </location>
</feature>
<dbReference type="GO" id="GO:0015074">
    <property type="term" value="P:DNA integration"/>
    <property type="evidence" value="ECO:0007669"/>
    <property type="project" value="UniProtKB-KW"/>
</dbReference>
<dbReference type="PROSITE" id="PS51898">
    <property type="entry name" value="TYR_RECOMBINASE"/>
    <property type="match status" value="1"/>
</dbReference>
<dbReference type="PROSITE" id="PS51900">
    <property type="entry name" value="CB"/>
    <property type="match status" value="1"/>
</dbReference>
<evidence type="ECO:0000256" key="5">
    <source>
        <dbReference type="PROSITE-ProRule" id="PRU01248"/>
    </source>
</evidence>
<evidence type="ECO:0000313" key="9">
    <source>
        <dbReference type="Proteomes" id="UP000030153"/>
    </source>
</evidence>
<dbReference type="Proteomes" id="UP000030153">
    <property type="component" value="Unassembled WGS sequence"/>
</dbReference>
<dbReference type="InterPro" id="IPR011010">
    <property type="entry name" value="DNA_brk_join_enz"/>
</dbReference>
<keyword evidence="9" id="KW-1185">Reference proteome</keyword>
<dbReference type="SUPFAM" id="SSF56349">
    <property type="entry name" value="DNA breaking-rejoining enzymes"/>
    <property type="match status" value="1"/>
</dbReference>
<dbReference type="PANTHER" id="PTHR30349">
    <property type="entry name" value="PHAGE INTEGRASE-RELATED"/>
    <property type="match status" value="1"/>
</dbReference>
<keyword evidence="3 5" id="KW-0238">DNA-binding</keyword>
<evidence type="ECO:0000256" key="2">
    <source>
        <dbReference type="ARBA" id="ARBA00022908"/>
    </source>
</evidence>